<protein>
    <recommendedName>
        <fullName evidence="1">AAA+ ATPase domain-containing protein</fullName>
    </recommendedName>
</protein>
<gene>
    <name evidence="2" type="ORF">CGZ90_17710</name>
</gene>
<keyword evidence="3" id="KW-1185">Reference proteome</keyword>
<dbReference type="CDD" id="cd00267">
    <property type="entry name" value="ABC_ATPase"/>
    <property type="match status" value="1"/>
</dbReference>
<dbReference type="SUPFAM" id="SSF52540">
    <property type="entry name" value="P-loop containing nucleoside triphosphate hydrolases"/>
    <property type="match status" value="1"/>
</dbReference>
<evidence type="ECO:0000313" key="3">
    <source>
        <dbReference type="Proteomes" id="UP000215059"/>
    </source>
</evidence>
<dbReference type="SMART" id="SM00382">
    <property type="entry name" value="AAA"/>
    <property type="match status" value="1"/>
</dbReference>
<dbReference type="Gene3D" id="3.40.50.300">
    <property type="entry name" value="P-loop containing nucleotide triphosphate hydrolases"/>
    <property type="match status" value="1"/>
</dbReference>
<dbReference type="Pfam" id="PF20469">
    <property type="entry name" value="OLD-like_TOPRIM"/>
    <property type="match status" value="1"/>
</dbReference>
<dbReference type="GO" id="GO:0005524">
    <property type="term" value="F:ATP binding"/>
    <property type="evidence" value="ECO:0007669"/>
    <property type="project" value="InterPro"/>
</dbReference>
<proteinExistence type="predicted"/>
<dbReference type="GO" id="GO:0016887">
    <property type="term" value="F:ATP hydrolysis activity"/>
    <property type="evidence" value="ECO:0007669"/>
    <property type="project" value="InterPro"/>
</dbReference>
<dbReference type="InterPro" id="IPR051396">
    <property type="entry name" value="Bact_Antivir_Def_Nuclease"/>
</dbReference>
<accession>A0A235F554</accession>
<organism evidence="2 3">
    <name type="scientific">Fictibacillus aquaticus</name>
    <dbReference type="NCBI Taxonomy" id="2021314"/>
    <lineage>
        <taxon>Bacteria</taxon>
        <taxon>Bacillati</taxon>
        <taxon>Bacillota</taxon>
        <taxon>Bacilli</taxon>
        <taxon>Bacillales</taxon>
        <taxon>Fictibacillaceae</taxon>
        <taxon>Fictibacillus</taxon>
    </lineage>
</organism>
<dbReference type="AlphaFoldDB" id="A0A235F554"/>
<dbReference type="InterPro" id="IPR003593">
    <property type="entry name" value="AAA+_ATPase"/>
</dbReference>
<reference evidence="2 3" key="1">
    <citation type="submission" date="2017-07" db="EMBL/GenBank/DDBJ databases">
        <title>Fictibacillus sp. nov. GDSW-R2A3 Genome sequencing and assembly.</title>
        <authorList>
            <person name="Mayilraj S."/>
        </authorList>
    </citation>
    <scope>NUCLEOTIDE SEQUENCE [LARGE SCALE GENOMIC DNA]</scope>
    <source>
        <strain evidence="2 3">GDSW-R2A3</strain>
    </source>
</reference>
<evidence type="ECO:0000313" key="2">
    <source>
        <dbReference type="EMBL" id="OYD56390.1"/>
    </source>
</evidence>
<dbReference type="PANTHER" id="PTHR43581">
    <property type="entry name" value="ATP/GTP PHOSPHATASE"/>
    <property type="match status" value="1"/>
</dbReference>
<evidence type="ECO:0000259" key="1">
    <source>
        <dbReference type="SMART" id="SM00382"/>
    </source>
</evidence>
<dbReference type="OrthoDB" id="9801813at2"/>
<feature type="domain" description="AAA+ ATPase" evidence="1">
    <location>
        <begin position="57"/>
        <end position="348"/>
    </location>
</feature>
<dbReference type="InterPro" id="IPR003959">
    <property type="entry name" value="ATPase_AAA_core"/>
</dbReference>
<comment type="caution">
    <text evidence="2">The sequence shown here is derived from an EMBL/GenBank/DDBJ whole genome shotgun (WGS) entry which is preliminary data.</text>
</comment>
<dbReference type="Proteomes" id="UP000215059">
    <property type="component" value="Unassembled WGS sequence"/>
</dbReference>
<dbReference type="InterPro" id="IPR034139">
    <property type="entry name" value="TOPRIM_OLD"/>
</dbReference>
<dbReference type="EMBL" id="NOII01000013">
    <property type="protein sequence ID" value="OYD56390.1"/>
    <property type="molecule type" value="Genomic_DNA"/>
</dbReference>
<sequence length="584" mass="66120">MYRPRASKIKVTLKYFFYKLYYCLYTNLLFLEGHDLIINFSIKHGETTDQKILPVEGDKITIFVGPNNSGKSLVLREVEEYFTNANQDFKLLEGIMLKTPSLEELSDYYNNYKINDPHLITDSNYVYLKKRTVNGKIEPVHIHKATMDQGLQGDQNYFQYFLQNYYGMFLLRLDGSTRFHLTSPQEGGDLSASPTNILMDLFINDESRLRIREIIADAFGKYFVIDPTSMLTLRIKLSDVPPVDKSEEQALDFRARKFHSEATDIKDLSDGIKAFTGIITSVFSGDSKILLIDEPEAFLHPPLARKLGLRLAQLAPERNATLIAATHSSDFIMGCIQSGKEINIIRLTYQDGASSAKLLSSSDLTNLMKDPLLRSSGVLSSLFHDTVIITESDADRAFYQEINERLISSGQKGINSCLFLNAQNKQTIHRILGPLRNLGIKAAAIVDIDVVKEGGQVWANLLRSANIPSTLIEPLNNLRHNVKQYFENTGSNMKRDGGIQLLEDDEKAACQNLFEQLKNYGIFIVPNGELESWMKNFGIPGHGPAWLMSMFERMGSDPEDTDYIRPFDGDVWAFIEKIANWSEL</sequence>
<dbReference type="PANTHER" id="PTHR43581:SF4">
    <property type="entry name" value="ATP_GTP PHOSPHATASE"/>
    <property type="match status" value="1"/>
</dbReference>
<dbReference type="Pfam" id="PF13304">
    <property type="entry name" value="AAA_21"/>
    <property type="match status" value="1"/>
</dbReference>
<dbReference type="InterPro" id="IPR027417">
    <property type="entry name" value="P-loop_NTPase"/>
</dbReference>
<name>A0A235F554_9BACL</name>